<evidence type="ECO:0000313" key="1">
    <source>
        <dbReference type="EMBL" id="KKL79820.1"/>
    </source>
</evidence>
<organism evidence="1">
    <name type="scientific">marine sediment metagenome</name>
    <dbReference type="NCBI Taxonomy" id="412755"/>
    <lineage>
        <taxon>unclassified sequences</taxon>
        <taxon>metagenomes</taxon>
        <taxon>ecological metagenomes</taxon>
    </lineage>
</organism>
<name>A0A0F9HDR1_9ZZZZ</name>
<comment type="caution">
    <text evidence="1">The sequence shown here is derived from an EMBL/GenBank/DDBJ whole genome shotgun (WGS) entry which is preliminary data.</text>
</comment>
<accession>A0A0F9HDR1</accession>
<dbReference type="EMBL" id="LAZR01023054">
    <property type="protein sequence ID" value="KKL79820.1"/>
    <property type="molecule type" value="Genomic_DNA"/>
</dbReference>
<proteinExistence type="predicted"/>
<protein>
    <submittedName>
        <fullName evidence="1">Uncharacterized protein</fullName>
    </submittedName>
</protein>
<dbReference type="AlphaFoldDB" id="A0A0F9HDR1"/>
<reference evidence="1" key="1">
    <citation type="journal article" date="2015" name="Nature">
        <title>Complex archaea that bridge the gap between prokaryotes and eukaryotes.</title>
        <authorList>
            <person name="Spang A."/>
            <person name="Saw J.H."/>
            <person name="Jorgensen S.L."/>
            <person name="Zaremba-Niedzwiedzka K."/>
            <person name="Martijn J."/>
            <person name="Lind A.E."/>
            <person name="van Eijk R."/>
            <person name="Schleper C."/>
            <person name="Guy L."/>
            <person name="Ettema T.J."/>
        </authorList>
    </citation>
    <scope>NUCLEOTIDE SEQUENCE</scope>
</reference>
<gene>
    <name evidence="1" type="ORF">LCGC14_2010980</name>
</gene>
<sequence length="96" mass="10502">MIIVSVIIGGCNTPSPHFRGIDPVRITVEASVFDVRVKRETAEVIRINPEYAPRFGIIKNRAGIAATTVSGCRVKEILGDQALAIIRLDCDQANQR</sequence>